<dbReference type="Pfam" id="PF00092">
    <property type="entry name" value="VWA"/>
    <property type="match status" value="1"/>
</dbReference>
<reference evidence="5" key="1">
    <citation type="submission" date="2017-09" db="EMBL/GenBank/DDBJ databases">
        <authorList>
            <person name="Varghese N."/>
            <person name="Submissions S."/>
        </authorList>
    </citation>
    <scope>NUCLEOTIDE SEQUENCE [LARGE SCALE GENOMIC DNA]</scope>
    <source>
        <strain evidence="5">WG-1MB</strain>
    </source>
</reference>
<evidence type="ECO:0000313" key="5">
    <source>
        <dbReference type="Proteomes" id="UP000217726"/>
    </source>
</evidence>
<keyword evidence="1" id="KW-0812">Transmembrane</keyword>
<dbReference type="PANTHER" id="PTHR37947">
    <property type="entry name" value="BLL2462 PROTEIN"/>
    <property type="match status" value="1"/>
</dbReference>
<dbReference type="SUPFAM" id="SSF53300">
    <property type="entry name" value="vWA-like"/>
    <property type="match status" value="1"/>
</dbReference>
<dbReference type="SMART" id="SM00327">
    <property type="entry name" value="VWA"/>
    <property type="match status" value="1"/>
</dbReference>
<dbReference type="OrthoDB" id="147382at2157"/>
<keyword evidence="5" id="KW-1185">Reference proteome</keyword>
<dbReference type="Proteomes" id="UP000217726">
    <property type="component" value="Unassembled WGS sequence"/>
</dbReference>
<feature type="domain" description="VWFA" evidence="2">
    <location>
        <begin position="364"/>
        <end position="552"/>
    </location>
</feature>
<dbReference type="Gene3D" id="3.40.50.880">
    <property type="match status" value="2"/>
</dbReference>
<feature type="transmembrane region" description="Helical" evidence="1">
    <location>
        <begin position="6"/>
        <end position="25"/>
    </location>
</feature>
<dbReference type="CDD" id="cd00198">
    <property type="entry name" value="vWFA"/>
    <property type="match status" value="1"/>
</dbReference>
<dbReference type="AlphaFoldDB" id="A0A285EM64"/>
<dbReference type="InterPro" id="IPR002035">
    <property type="entry name" value="VWF_A"/>
</dbReference>
<name>A0A285EM64_9EURY</name>
<dbReference type="EMBL" id="SMMS01000001">
    <property type="protein sequence ID" value="TCL11119.1"/>
    <property type="molecule type" value="Genomic_DNA"/>
</dbReference>
<keyword evidence="1" id="KW-1133">Transmembrane helix</keyword>
<dbReference type="PROSITE" id="PS50234">
    <property type="entry name" value="VWFA"/>
    <property type="match status" value="1"/>
</dbReference>
<gene>
    <name evidence="4" type="ORF">C7960_0222</name>
    <name evidence="3" type="ORF">SAMN06295989_101190</name>
</gene>
<reference evidence="4 6" key="3">
    <citation type="submission" date="2019-03" db="EMBL/GenBank/DDBJ databases">
        <title>Subsurface microbial communities from deep shales in Ohio and West Virginia, USA.</title>
        <authorList>
            <person name="Wrighton K."/>
        </authorList>
    </citation>
    <scope>NUCLEOTIDE SEQUENCE [LARGE SCALE GENOMIC DNA]</scope>
    <source>
        <strain evidence="4 6">WG1_MB</strain>
    </source>
</reference>
<dbReference type="SUPFAM" id="SSF52317">
    <property type="entry name" value="Class I glutamine amidotransferase-like"/>
    <property type="match status" value="1"/>
</dbReference>
<dbReference type="PANTHER" id="PTHR37947:SF1">
    <property type="entry name" value="BLL2462 PROTEIN"/>
    <property type="match status" value="1"/>
</dbReference>
<dbReference type="Proteomes" id="UP000295404">
    <property type="component" value="Unassembled WGS sequence"/>
</dbReference>
<evidence type="ECO:0000313" key="4">
    <source>
        <dbReference type="EMBL" id="TCL11119.1"/>
    </source>
</evidence>
<keyword evidence="1" id="KW-0472">Membrane</keyword>
<dbReference type="InterPro" id="IPR036465">
    <property type="entry name" value="vWFA_dom_sf"/>
</dbReference>
<evidence type="ECO:0000313" key="3">
    <source>
        <dbReference type="EMBL" id="SNY00165.1"/>
    </source>
</evidence>
<protein>
    <submittedName>
        <fullName evidence="3">von Willebrand factor type A domain-containing protein</fullName>
    </submittedName>
</protein>
<evidence type="ECO:0000256" key="1">
    <source>
        <dbReference type="SAM" id="Phobius"/>
    </source>
</evidence>
<feature type="transmembrane region" description="Helical" evidence="1">
    <location>
        <begin position="37"/>
        <end position="54"/>
    </location>
</feature>
<accession>A0A285EM64</accession>
<dbReference type="InterPro" id="IPR029062">
    <property type="entry name" value="Class_I_gatase-like"/>
</dbReference>
<sequence>MLSFEQPIILALILPVLAGALYLMLKGGNKKLLISRAIVLSLLIVALASPFTLVSQVTEQENPQLVIISDETDSMQLFEEGVADELYESLTTKTPTTLVRLTGDKTALGDAIVQYASSDNQVVLVTDGNNNYGKDLEEGLDFAQNIGSTVYAVTPEIESNDLSIQVKGDKTAVKGNEYRFEIIVSQAKEVPVEYTFNAYADDELIRSGTFTQSSRQRSYQIPYRFNELGAHEIKIELSTQADEADNINNNFLKSVYVVPKPKIQYITDEPDSPLSNILYNLYDTSTNSNISNLDSQKAVVIDNIPANRISESDVSILKQYVSNGGGVVVTGGERSYEYGDYLNSSIEDILPVTSTPTQWKGGRDIVLVLDISPSTEKHGTLPEILGNAIYLVQKEELRGAYMGVIAFGKEGHDVSGGLKYLGTAGNREFLEEEIRQLRPSTTSETSLHQGLEVAQEWLNTETGTLDLVVISDGGIEDSYEESLNMAKDLKKDNVNFYFVHIRSSAPSQQDESGNVYAEKLVENVEGTTNNYFKLDAGQRANIISDESIEPPLDENESTSSYQLFEFNPSHFITRNSNVKANITGYNDVTPKPGANRLVVASNGKPVVTTWRYGLGRVASITTDNGKDGGWSSQMYSGNNSQLISATVNWAIANPQPEEGAVVEAPDTWFGLPATITLTMYDEKVPELTYRGDELELAFVGKNTYEAQIFPKTIGMHYVSGYPIAVNYAIEYRDVGLNEDLPSLIIGNGGKVYSQKEARANLLTDARQNSLQSRMEPVSWKMYFILAALLLFLGEVMLRRSLEIIESRKQE</sequence>
<evidence type="ECO:0000313" key="6">
    <source>
        <dbReference type="Proteomes" id="UP000295404"/>
    </source>
</evidence>
<evidence type="ECO:0000259" key="2">
    <source>
        <dbReference type="PROSITE" id="PS50234"/>
    </source>
</evidence>
<reference evidence="3" key="2">
    <citation type="submission" date="2017-09" db="EMBL/GenBank/DDBJ databases">
        <authorList>
            <person name="Ehlers B."/>
            <person name="Leendertz F.H."/>
        </authorList>
    </citation>
    <scope>NUCLEOTIDE SEQUENCE [LARGE SCALE GENOMIC DNA]</scope>
    <source>
        <strain evidence="3">WG-1MB</strain>
    </source>
</reference>
<proteinExistence type="predicted"/>
<organism evidence="3 5">
    <name type="scientific">Methanohalophilus euhalobius</name>
    <dbReference type="NCBI Taxonomy" id="51203"/>
    <lineage>
        <taxon>Archaea</taxon>
        <taxon>Methanobacteriati</taxon>
        <taxon>Methanobacteriota</taxon>
        <taxon>Stenosarchaea group</taxon>
        <taxon>Methanomicrobia</taxon>
        <taxon>Methanosarcinales</taxon>
        <taxon>Methanosarcinaceae</taxon>
        <taxon>Methanohalophilus</taxon>
    </lineage>
</organism>
<dbReference type="RefSeq" id="WP_096711382.1">
    <property type="nucleotide sequence ID" value="NZ_OBDR01000001.1"/>
</dbReference>
<dbReference type="EMBL" id="OBDR01000001">
    <property type="protein sequence ID" value="SNY00165.1"/>
    <property type="molecule type" value="Genomic_DNA"/>
</dbReference>